<dbReference type="Proteomes" id="UP001165960">
    <property type="component" value="Unassembled WGS sequence"/>
</dbReference>
<protein>
    <submittedName>
        <fullName evidence="1">Ribosome assembly protein rrb1</fullName>
    </submittedName>
</protein>
<proteinExistence type="predicted"/>
<organism evidence="1 2">
    <name type="scientific">Entomophthora muscae</name>
    <dbReference type="NCBI Taxonomy" id="34485"/>
    <lineage>
        <taxon>Eukaryota</taxon>
        <taxon>Fungi</taxon>
        <taxon>Fungi incertae sedis</taxon>
        <taxon>Zoopagomycota</taxon>
        <taxon>Entomophthoromycotina</taxon>
        <taxon>Entomophthoromycetes</taxon>
        <taxon>Entomophthorales</taxon>
        <taxon>Entomophthoraceae</taxon>
        <taxon>Entomophthora</taxon>
    </lineage>
</organism>
<reference evidence="1" key="1">
    <citation type="submission" date="2022-04" db="EMBL/GenBank/DDBJ databases">
        <title>Genome of the entomopathogenic fungus Entomophthora muscae.</title>
        <authorList>
            <person name="Elya C."/>
            <person name="Lovett B.R."/>
            <person name="Lee E."/>
            <person name="Macias A.M."/>
            <person name="Hajek A.E."/>
            <person name="De Bivort B.L."/>
            <person name="Kasson M.T."/>
            <person name="De Fine Licht H.H."/>
            <person name="Stajich J.E."/>
        </authorList>
    </citation>
    <scope>NUCLEOTIDE SEQUENCE</scope>
    <source>
        <strain evidence="1">Berkeley</strain>
    </source>
</reference>
<gene>
    <name evidence="1" type="primary">rrb1_3</name>
    <name evidence="1" type="ORF">DSO57_1030619</name>
</gene>
<name>A0ACC2ULG3_9FUNG</name>
<dbReference type="EMBL" id="QTSX02000212">
    <property type="protein sequence ID" value="KAJ9087695.1"/>
    <property type="molecule type" value="Genomic_DNA"/>
</dbReference>
<comment type="caution">
    <text evidence="1">The sequence shown here is derived from an EMBL/GenBank/DDBJ whole genome shotgun (WGS) entry which is preliminary data.</text>
</comment>
<sequence length="490" mass="54502">MVKRVVETPIEKLAGLPAKQIVKDESAMEVDHPIENQSDDSMGEFEDPYGDEMEEDDELEDDDEIMVDDGTGEEEKEPEYEVYIPGRALEDGEKLEIDNSTYDMYHQFSVNWPCLTFDIIPDGLGDNRTKFPMSLYLAAGTQADSAEKNQVQIMKISQLCKTIHDDDAAVEGDSDDEIDEDPILETRSLAHIGGVNRIRVHAPLPEVVLAATWSETGKVNIYNLHPSLFAMDHPGTTVPAAALQPLHIVETHGMHEGYAMDWSSLEAGKLLTGDNDRRIYLTTINDSGIFPDRVPFFGHQSSVEDLQWSPVQKNIFASCSADKTVRIWDIRAKKRAHVTFTAHDEDVNVISWNRNVSHLLASGSDDGTFSIWDLRSLKVVSGGKPAPVAHFKWHTAPITSIEWHPTDESTLAVAGADDQVTQWDLSVEQDDEDPAHAALKQANGAVIPPQLLFSHQGQTNIKEIHWHRQLPGCMVSTAESGFNIFKTISV</sequence>
<evidence type="ECO:0000313" key="1">
    <source>
        <dbReference type="EMBL" id="KAJ9087695.1"/>
    </source>
</evidence>
<evidence type="ECO:0000313" key="2">
    <source>
        <dbReference type="Proteomes" id="UP001165960"/>
    </source>
</evidence>
<accession>A0ACC2ULG3</accession>
<keyword evidence="2" id="KW-1185">Reference proteome</keyword>